<feature type="domain" description="Cyclic nucleotide-binding" evidence="1">
    <location>
        <begin position="166"/>
        <end position="259"/>
    </location>
</feature>
<dbReference type="InterPro" id="IPR018490">
    <property type="entry name" value="cNMP-bd_dom_sf"/>
</dbReference>
<dbReference type="AlphaFoldDB" id="A0A9W6XNH9"/>
<keyword evidence="3" id="KW-1185">Reference proteome</keyword>
<dbReference type="SUPFAM" id="SSF51206">
    <property type="entry name" value="cAMP-binding domain-like"/>
    <property type="match status" value="1"/>
</dbReference>
<protein>
    <submittedName>
        <fullName evidence="2">Unnamed protein product</fullName>
    </submittedName>
</protein>
<dbReference type="Gene3D" id="2.60.120.10">
    <property type="entry name" value="Jelly Rolls"/>
    <property type="match status" value="1"/>
</dbReference>
<evidence type="ECO:0000313" key="2">
    <source>
        <dbReference type="EMBL" id="GMF43270.1"/>
    </source>
</evidence>
<dbReference type="CDD" id="cd00038">
    <property type="entry name" value="CAP_ED"/>
    <property type="match status" value="1"/>
</dbReference>
<proteinExistence type="predicted"/>
<reference evidence="2" key="1">
    <citation type="submission" date="2023-04" db="EMBL/GenBank/DDBJ databases">
        <title>Phytophthora lilii NBRC 32176.</title>
        <authorList>
            <person name="Ichikawa N."/>
            <person name="Sato H."/>
            <person name="Tonouchi N."/>
        </authorList>
    </citation>
    <scope>NUCLEOTIDE SEQUENCE</scope>
    <source>
        <strain evidence="2">NBRC 32176</strain>
    </source>
</reference>
<evidence type="ECO:0000313" key="3">
    <source>
        <dbReference type="Proteomes" id="UP001165083"/>
    </source>
</evidence>
<dbReference type="EMBL" id="BSXW01002648">
    <property type="protein sequence ID" value="GMF43270.1"/>
    <property type="molecule type" value="Genomic_DNA"/>
</dbReference>
<dbReference type="Proteomes" id="UP001165083">
    <property type="component" value="Unassembled WGS sequence"/>
</dbReference>
<dbReference type="PROSITE" id="PS50042">
    <property type="entry name" value="CNMP_BINDING_3"/>
    <property type="match status" value="1"/>
</dbReference>
<dbReference type="InterPro" id="IPR000595">
    <property type="entry name" value="cNMP-bd_dom"/>
</dbReference>
<sequence>MLIGVGIAIVNFLLGYVRLPVVSRKPRSSGAARTLSERRVLEQKRDAIAFFELSGFLFFGSSVQILDIVQKAVYVRKKLPGAAADAEDMYLGDVDMPLTPSEHRTPLIECLDGSPASDPGAQKLLAGPVVDSASSCASYNVDPVNTLEQLADSIGVLQLPSSAMKYFEVLEVPAEHVFYSSGQSADCLYFLAHGSVHMCYDNDSNNSDVLELGQLPIVRPGCLFCEAVFFSRQQRRSTATAMESCTVLEMNRNAYNSMLDASPTDKRSRGVVVCSEPDN</sequence>
<dbReference type="PANTHER" id="PTHR43310">
    <property type="entry name" value="SULFATE TRANSPORTER YBAR-RELATED"/>
    <property type="match status" value="1"/>
</dbReference>
<dbReference type="Pfam" id="PF00027">
    <property type="entry name" value="cNMP_binding"/>
    <property type="match status" value="1"/>
</dbReference>
<gene>
    <name evidence="2" type="ORF">Plil01_001684500</name>
</gene>
<dbReference type="InterPro" id="IPR014710">
    <property type="entry name" value="RmlC-like_jellyroll"/>
</dbReference>
<evidence type="ECO:0000259" key="1">
    <source>
        <dbReference type="PROSITE" id="PS50042"/>
    </source>
</evidence>
<name>A0A9W6XNH9_9STRA</name>
<comment type="caution">
    <text evidence="2">The sequence shown here is derived from an EMBL/GenBank/DDBJ whole genome shotgun (WGS) entry which is preliminary data.</text>
</comment>
<dbReference type="PANTHER" id="PTHR43310:SF2">
    <property type="entry name" value="SLC26A_SULP TRANSPORTER DOMAIN-CONTAINING PROTEIN"/>
    <property type="match status" value="1"/>
</dbReference>
<organism evidence="2 3">
    <name type="scientific">Phytophthora lilii</name>
    <dbReference type="NCBI Taxonomy" id="2077276"/>
    <lineage>
        <taxon>Eukaryota</taxon>
        <taxon>Sar</taxon>
        <taxon>Stramenopiles</taxon>
        <taxon>Oomycota</taxon>
        <taxon>Peronosporomycetes</taxon>
        <taxon>Peronosporales</taxon>
        <taxon>Peronosporaceae</taxon>
        <taxon>Phytophthora</taxon>
    </lineage>
</organism>
<dbReference type="InterPro" id="IPR052706">
    <property type="entry name" value="Membrane-Transporter-like"/>
</dbReference>
<accession>A0A9W6XNH9</accession>